<feature type="transmembrane region" description="Helical" evidence="5">
    <location>
        <begin position="65"/>
        <end position="96"/>
    </location>
</feature>
<evidence type="ECO:0000256" key="3">
    <source>
        <dbReference type="ARBA" id="ARBA00022989"/>
    </source>
</evidence>
<dbReference type="InterPro" id="IPR001902">
    <property type="entry name" value="SLC26A/SulP_fam"/>
</dbReference>
<evidence type="ECO:0000256" key="5">
    <source>
        <dbReference type="SAM" id="Phobius"/>
    </source>
</evidence>
<evidence type="ECO:0000256" key="2">
    <source>
        <dbReference type="ARBA" id="ARBA00022692"/>
    </source>
</evidence>
<dbReference type="Pfam" id="PF00916">
    <property type="entry name" value="Sulfate_transp"/>
    <property type="match status" value="1"/>
</dbReference>
<name>A0ABV0P1Z1_9TELE</name>
<organism evidence="7 8">
    <name type="scientific">Goodea atripinnis</name>
    <dbReference type="NCBI Taxonomy" id="208336"/>
    <lineage>
        <taxon>Eukaryota</taxon>
        <taxon>Metazoa</taxon>
        <taxon>Chordata</taxon>
        <taxon>Craniata</taxon>
        <taxon>Vertebrata</taxon>
        <taxon>Euteleostomi</taxon>
        <taxon>Actinopterygii</taxon>
        <taxon>Neopterygii</taxon>
        <taxon>Teleostei</taxon>
        <taxon>Neoteleostei</taxon>
        <taxon>Acanthomorphata</taxon>
        <taxon>Ovalentaria</taxon>
        <taxon>Atherinomorphae</taxon>
        <taxon>Cyprinodontiformes</taxon>
        <taxon>Goodeidae</taxon>
        <taxon>Goodea</taxon>
    </lineage>
</organism>
<keyword evidence="3 5" id="KW-1133">Transmembrane helix</keyword>
<evidence type="ECO:0000313" key="7">
    <source>
        <dbReference type="EMBL" id="MEQ2177640.1"/>
    </source>
</evidence>
<keyword evidence="8" id="KW-1185">Reference proteome</keyword>
<comment type="caution">
    <text evidence="7">The sequence shown here is derived from an EMBL/GenBank/DDBJ whole genome shotgun (WGS) entry which is preliminary data.</text>
</comment>
<gene>
    <name evidence="7" type="ORF">GOODEAATRI_005574</name>
</gene>
<accession>A0ABV0P1Z1</accession>
<keyword evidence="4 5" id="KW-0472">Membrane</keyword>
<evidence type="ECO:0000256" key="4">
    <source>
        <dbReference type="ARBA" id="ARBA00023136"/>
    </source>
</evidence>
<feature type="transmembrane region" description="Helical" evidence="5">
    <location>
        <begin position="39"/>
        <end position="59"/>
    </location>
</feature>
<comment type="subcellular location">
    <subcellularLocation>
        <location evidence="1">Membrane</location>
        <topology evidence="1">Multi-pass membrane protein</topology>
    </subcellularLocation>
</comment>
<evidence type="ECO:0000313" key="8">
    <source>
        <dbReference type="Proteomes" id="UP001476798"/>
    </source>
</evidence>
<keyword evidence="2 5" id="KW-0812">Transmembrane</keyword>
<dbReference type="PANTHER" id="PTHR11814">
    <property type="entry name" value="SULFATE TRANSPORTER"/>
    <property type="match status" value="1"/>
</dbReference>
<feature type="domain" description="SLC26A/SulP transporter" evidence="6">
    <location>
        <begin position="1"/>
        <end position="66"/>
    </location>
</feature>
<dbReference type="EMBL" id="JAHRIO010060225">
    <property type="protein sequence ID" value="MEQ2177640.1"/>
    <property type="molecule type" value="Genomic_DNA"/>
</dbReference>
<evidence type="ECO:0000259" key="6">
    <source>
        <dbReference type="Pfam" id="PF00916"/>
    </source>
</evidence>
<protein>
    <recommendedName>
        <fullName evidence="6">SLC26A/SulP transporter domain-containing protein</fullName>
    </recommendedName>
</protein>
<evidence type="ECO:0000256" key="1">
    <source>
        <dbReference type="ARBA" id="ARBA00004141"/>
    </source>
</evidence>
<dbReference type="InterPro" id="IPR011547">
    <property type="entry name" value="SLC26A/SulP_dom"/>
</dbReference>
<sequence length="106" mass="11473">ELIALGLCNFMSSFFHSFAITSSMSRSLVQESTGGKTQIAGLLSSLIVLLVVLAIGFVFQPLPQAIWLVSFKASVLLGLDYGLLASIAFAVITVMYRTQRCCNMAY</sequence>
<feature type="non-terminal residue" evidence="7">
    <location>
        <position position="1"/>
    </location>
</feature>
<proteinExistence type="predicted"/>
<reference evidence="7 8" key="1">
    <citation type="submission" date="2021-06" db="EMBL/GenBank/DDBJ databases">
        <authorList>
            <person name="Palmer J.M."/>
        </authorList>
    </citation>
    <scope>NUCLEOTIDE SEQUENCE [LARGE SCALE GENOMIC DNA]</scope>
    <source>
        <strain evidence="7 8">GA_2019</strain>
        <tissue evidence="7">Muscle</tissue>
    </source>
</reference>
<dbReference type="Proteomes" id="UP001476798">
    <property type="component" value="Unassembled WGS sequence"/>
</dbReference>